<dbReference type="PANTHER" id="PTHR33490:SF1">
    <property type="entry name" value="SLL1233 PROTEIN"/>
    <property type="match status" value="1"/>
</dbReference>
<organism evidence="3 4">
    <name type="scientific">Oleiphilus messinensis</name>
    <dbReference type="NCBI Taxonomy" id="141451"/>
    <lineage>
        <taxon>Bacteria</taxon>
        <taxon>Pseudomonadati</taxon>
        <taxon>Pseudomonadota</taxon>
        <taxon>Gammaproteobacteria</taxon>
        <taxon>Oceanospirillales</taxon>
        <taxon>Oleiphilaceae</taxon>
        <taxon>Oleiphilus</taxon>
    </lineage>
</organism>
<evidence type="ECO:0000313" key="4">
    <source>
        <dbReference type="Proteomes" id="UP000196027"/>
    </source>
</evidence>
<keyword evidence="4" id="KW-1185">Reference proteome</keyword>
<dbReference type="Pfam" id="PF08379">
    <property type="entry name" value="Bact_transglu_N"/>
    <property type="match status" value="1"/>
</dbReference>
<accession>A0A1Y0IDI5</accession>
<dbReference type="RefSeq" id="WP_087462696.1">
    <property type="nucleotide sequence ID" value="NZ_CP021425.1"/>
</dbReference>
<feature type="domain" description="Transglutaminase-like" evidence="2">
    <location>
        <begin position="172"/>
        <end position="248"/>
    </location>
</feature>
<sequence>MSILVGIRHSTVYTYDRLIHMSPHTVRLRPAPHCRTPILSYSLNVQPKNHFLNWVQDPFSNYMARLVFPEKAAELRVDVDLVADMTPYNPFDFFVEEYAEHYPFKYPDSLKVQLRPFLEAKKWGKEFDLYLSKVSRSKQRINDFLVEINRKLWEDINYTVRLEPGVQTPEETLKSKWGSCRDSAWLLVQLCRHLGLAARFVSGYLVQLTADQKSLDGPSGPETDFTDLHAWTEVYVPGAGWLGLDPTSGLFASEGHIPLSCTPDPVDSAPITGALDPCEVEFGYSNEVTRIKEDPRVTKPFSEHDWDDIDALGNFVDDILEEEDIRLTMGGEPTFVSIDDMESAQWNTDADGEEKRRLAFQLSERLAKRYANNGFVHYGQGKWYPGEPLPRWNYSLYWRKDGVPLWQGPKDTLEHNAKPEDARALMVEFCKQIGLSDTAVQPCYEDPFQTLWQQGGIPVDEVDDRDHESLARRTLAKIYEQGLNNAVGYCLPIALNQVTQSWQTCLWRFRSGALYLVSGNSPLGLRLPLASLSAQELSDEFEVHERDPFAPLPQELRPIRKAVSTPLAAMEIHTAICTEARDGYLYVFMPPVSTLEEYVTLLDAIGHAANRLKLPVRIEGYTPPYDPRLEKLAVTPDPGVIEVNIQPASNWQELKSITETLYEEARMCRLGTEKFMLDGRHSGTGGGNHVTLGGRTPADSPLLRRPSLVQSLITFWQHHPSLSYLFSGVFIGPTSQAPRVDEARVERLYELQIAFSLLPDEESLQPWLVDRLLRHLLTDLTGNTHRSEFCIDKLYSPDSSTGRLGILEFRAFEMPPHAHMSLVQMLLLRACVAAFWKKPYRKKLVDWGTSLHDRFMLPHFLWADFQEVLTFLQESGFPFKSHWFDAFFEFRCPKVGEFELAGSQVELRHALEPWFVLGEENTAGGTARYVDSSMERLQVKVRHSAPERYVLTCNGKRIPMVPTEEEGTFVAGVRYRAWQPWSALHPTIGVHSPLVFDFFDTWTGRSVGGGTYHVVHPGGRNYDQFPVNALEAESRRVNRFENIGHTHGQHIAPPVISGGGRFYRHDGPRKGSTPPPQTYNPSYPYTLDLRYD</sequence>
<dbReference type="SUPFAM" id="SSF54001">
    <property type="entry name" value="Cysteine proteinases"/>
    <property type="match status" value="1"/>
</dbReference>
<dbReference type="KEGG" id="ome:OLMES_3826"/>
<evidence type="ECO:0000256" key="1">
    <source>
        <dbReference type="SAM" id="MobiDB-lite"/>
    </source>
</evidence>
<evidence type="ECO:0000313" key="3">
    <source>
        <dbReference type="EMBL" id="ARU57846.1"/>
    </source>
</evidence>
<dbReference type="OrthoDB" id="9804872at2"/>
<dbReference type="InterPro" id="IPR013589">
    <property type="entry name" value="Bac_transglu_N"/>
</dbReference>
<dbReference type="Proteomes" id="UP000196027">
    <property type="component" value="Chromosome"/>
</dbReference>
<evidence type="ECO:0000259" key="2">
    <source>
        <dbReference type="SMART" id="SM00460"/>
    </source>
</evidence>
<proteinExistence type="predicted"/>
<feature type="region of interest" description="Disordered" evidence="1">
    <location>
        <begin position="1048"/>
        <end position="1083"/>
    </location>
</feature>
<dbReference type="Pfam" id="PF01841">
    <property type="entry name" value="Transglut_core"/>
    <property type="match status" value="1"/>
</dbReference>
<name>A0A1Y0IDI5_9GAMM</name>
<dbReference type="SMART" id="SM00460">
    <property type="entry name" value="TGc"/>
    <property type="match status" value="1"/>
</dbReference>
<dbReference type="EMBL" id="CP021425">
    <property type="protein sequence ID" value="ARU57846.1"/>
    <property type="molecule type" value="Genomic_DNA"/>
</dbReference>
<dbReference type="Gene3D" id="3.10.620.30">
    <property type="match status" value="1"/>
</dbReference>
<dbReference type="InterPro" id="IPR018667">
    <property type="entry name" value="DUF2126"/>
</dbReference>
<protein>
    <recommendedName>
        <fullName evidence="2">Transglutaminase-like domain-containing protein</fullName>
    </recommendedName>
</protein>
<dbReference type="PANTHER" id="PTHR33490">
    <property type="entry name" value="BLR5614 PROTEIN-RELATED"/>
    <property type="match status" value="1"/>
</dbReference>
<dbReference type="Pfam" id="PF09899">
    <property type="entry name" value="DUF2126"/>
    <property type="match status" value="1"/>
</dbReference>
<dbReference type="AlphaFoldDB" id="A0A1Y0IDI5"/>
<reference evidence="3 4" key="1">
    <citation type="submission" date="2017-05" db="EMBL/GenBank/DDBJ databases">
        <title>Genomic insights into alkan degradation activity of Oleiphilus messinensis.</title>
        <authorList>
            <person name="Kozyavkin S.A."/>
            <person name="Slesarev A.I."/>
            <person name="Golyshin P.N."/>
            <person name="Korzhenkov A."/>
            <person name="Golyshina O.N."/>
            <person name="Toshchakov S.V."/>
        </authorList>
    </citation>
    <scope>NUCLEOTIDE SEQUENCE [LARGE SCALE GENOMIC DNA]</scope>
    <source>
        <strain evidence="3 4">ME102</strain>
    </source>
</reference>
<dbReference type="InterPro" id="IPR038765">
    <property type="entry name" value="Papain-like_cys_pep_sf"/>
</dbReference>
<dbReference type="InterPro" id="IPR002931">
    <property type="entry name" value="Transglutaminase-like"/>
</dbReference>
<gene>
    <name evidence="3" type="ORF">OLMES_3826</name>
</gene>